<evidence type="ECO:0008006" key="2">
    <source>
        <dbReference type="Google" id="ProtNLM"/>
    </source>
</evidence>
<dbReference type="SUPFAM" id="SSF51971">
    <property type="entry name" value="Nucleotide-binding domain"/>
    <property type="match status" value="1"/>
</dbReference>
<comment type="caution">
    <text evidence="1">The sequence shown here is derived from an EMBL/GenBank/DDBJ whole genome shotgun (WGS) entry which is preliminary data.</text>
</comment>
<evidence type="ECO:0000313" key="1">
    <source>
        <dbReference type="EMBL" id="GAG65779.1"/>
    </source>
</evidence>
<reference evidence="1" key="1">
    <citation type="journal article" date="2014" name="Front. Microbiol.">
        <title>High frequency of phylogenetically diverse reductive dehalogenase-homologous genes in deep subseafloor sedimentary metagenomes.</title>
        <authorList>
            <person name="Kawai M."/>
            <person name="Futagami T."/>
            <person name="Toyoda A."/>
            <person name="Takaki Y."/>
            <person name="Nishi S."/>
            <person name="Hori S."/>
            <person name="Arai W."/>
            <person name="Tsubouchi T."/>
            <person name="Morono Y."/>
            <person name="Uchiyama I."/>
            <person name="Ito T."/>
            <person name="Fujiyama A."/>
            <person name="Inagaki F."/>
            <person name="Takami H."/>
        </authorList>
    </citation>
    <scope>NUCLEOTIDE SEQUENCE</scope>
    <source>
        <strain evidence="1">Expedition CK06-06</strain>
    </source>
</reference>
<name>X0Z968_9ZZZZ</name>
<accession>X0Z968</accession>
<dbReference type="Gene3D" id="3.50.50.60">
    <property type="entry name" value="FAD/NAD(P)-binding domain"/>
    <property type="match status" value="1"/>
</dbReference>
<protein>
    <recommendedName>
        <fullName evidence="2">Amine oxidase domain-containing protein</fullName>
    </recommendedName>
</protein>
<dbReference type="PANTHER" id="PTHR43734:SF1">
    <property type="entry name" value="PHYTOENE DESATURASE"/>
    <property type="match status" value="1"/>
</dbReference>
<dbReference type="Pfam" id="PF13450">
    <property type="entry name" value="NAD_binding_8"/>
    <property type="match status" value="1"/>
</dbReference>
<dbReference type="InterPro" id="IPR036188">
    <property type="entry name" value="FAD/NAD-bd_sf"/>
</dbReference>
<dbReference type="PANTHER" id="PTHR43734">
    <property type="entry name" value="PHYTOENE DESATURASE"/>
    <property type="match status" value="1"/>
</dbReference>
<dbReference type="EMBL" id="BART01001273">
    <property type="protein sequence ID" value="GAG65779.1"/>
    <property type="molecule type" value="Genomic_DNA"/>
</dbReference>
<organism evidence="1">
    <name type="scientific">marine sediment metagenome</name>
    <dbReference type="NCBI Taxonomy" id="412755"/>
    <lineage>
        <taxon>unclassified sequences</taxon>
        <taxon>metagenomes</taxon>
        <taxon>ecological metagenomes</taxon>
    </lineage>
</organism>
<sequence length="125" mass="13514">MFKITVNFDYIVIGGGIAGLHIGALLNQHGKVVVLEKTNKIGGRAKVVEKDGFKLDFGAYPIRFGPKSDLGESLEEIGKPIEFIKPGKVLAFSSIIPPSISLIGLDKQKSMETPAVGLRFLHLLI</sequence>
<dbReference type="AlphaFoldDB" id="X0Z968"/>
<proteinExistence type="predicted"/>
<gene>
    <name evidence="1" type="ORF">S01H4_04668</name>
</gene>